<comment type="caution">
    <text evidence="1">The sequence shown here is derived from an EMBL/GenBank/DDBJ whole genome shotgun (WGS) entry which is preliminary data.</text>
</comment>
<gene>
    <name evidence="1" type="ORF">Tci_616137</name>
</gene>
<evidence type="ECO:0000313" key="1">
    <source>
        <dbReference type="EMBL" id="GFA44165.1"/>
    </source>
</evidence>
<organism evidence="1">
    <name type="scientific">Tanacetum cinerariifolium</name>
    <name type="common">Dalmatian daisy</name>
    <name type="synonym">Chrysanthemum cinerariifolium</name>
    <dbReference type="NCBI Taxonomy" id="118510"/>
    <lineage>
        <taxon>Eukaryota</taxon>
        <taxon>Viridiplantae</taxon>
        <taxon>Streptophyta</taxon>
        <taxon>Embryophyta</taxon>
        <taxon>Tracheophyta</taxon>
        <taxon>Spermatophyta</taxon>
        <taxon>Magnoliopsida</taxon>
        <taxon>eudicotyledons</taxon>
        <taxon>Gunneridae</taxon>
        <taxon>Pentapetalae</taxon>
        <taxon>asterids</taxon>
        <taxon>campanulids</taxon>
        <taxon>Asterales</taxon>
        <taxon>Asteraceae</taxon>
        <taxon>Asteroideae</taxon>
        <taxon>Anthemideae</taxon>
        <taxon>Anthemidinae</taxon>
        <taxon>Tanacetum</taxon>
    </lineage>
</organism>
<accession>A0A699JKW6</accession>
<proteinExistence type="predicted"/>
<dbReference type="AlphaFoldDB" id="A0A699JKW6"/>
<protein>
    <submittedName>
        <fullName evidence="1">Uncharacterized protein</fullName>
    </submittedName>
</protein>
<reference evidence="1" key="1">
    <citation type="journal article" date="2019" name="Sci. Rep.">
        <title>Draft genome of Tanacetum cinerariifolium, the natural source of mosquito coil.</title>
        <authorList>
            <person name="Yamashiro T."/>
            <person name="Shiraishi A."/>
            <person name="Satake H."/>
            <person name="Nakayama K."/>
        </authorList>
    </citation>
    <scope>NUCLEOTIDE SEQUENCE</scope>
</reference>
<dbReference type="EMBL" id="BKCJ010424678">
    <property type="protein sequence ID" value="GFA44165.1"/>
    <property type="molecule type" value="Genomic_DNA"/>
</dbReference>
<sequence>MANVVVFASRSNLVRLSYRPVVATSSHFLSTSSSILDCYNLSIGFPCYSASIDLFYKACDSHGKENSEGLEEGDIKMYMTLSLKSMKYRREAKDVIITKTRDLLQKLKEEEDYDEDDDWSMRLKDGVMNVSIPKLKNKAGVPNKFELKFL</sequence>
<name>A0A699JKW6_TANCI</name>